<dbReference type="InterPro" id="IPR039182">
    <property type="entry name" value="Pop1"/>
</dbReference>
<dbReference type="Pfam" id="PF13517">
    <property type="entry name" value="FG-GAP_3"/>
    <property type="match status" value="1"/>
</dbReference>
<protein>
    <submittedName>
        <fullName evidence="10">Uncharacterized protein</fullName>
    </submittedName>
</protein>
<feature type="domain" description="POPLD" evidence="7">
    <location>
        <begin position="489"/>
        <end position="580"/>
    </location>
</feature>
<dbReference type="SUPFAM" id="SSF69318">
    <property type="entry name" value="Integrin alpha N-terminal domain"/>
    <property type="match status" value="1"/>
</dbReference>
<evidence type="ECO:0000256" key="2">
    <source>
        <dbReference type="ARBA" id="ARBA00022694"/>
    </source>
</evidence>
<reference evidence="10 11" key="1">
    <citation type="submission" date="2018-08" db="EMBL/GenBank/DDBJ databases">
        <authorList>
            <person name="Laetsch R D."/>
            <person name="Stevens L."/>
            <person name="Kumar S."/>
            <person name="Blaxter L. M."/>
        </authorList>
    </citation>
    <scope>NUCLEOTIDE SEQUENCE [LARGE SCALE GENOMIC DNA]</scope>
</reference>
<dbReference type="Gene3D" id="2.130.10.130">
    <property type="entry name" value="Integrin alpha, N-terminal"/>
    <property type="match status" value="1"/>
</dbReference>
<evidence type="ECO:0000259" key="8">
    <source>
        <dbReference type="Pfam" id="PF22770"/>
    </source>
</evidence>
<dbReference type="OrthoDB" id="442863at2759"/>
<organism evidence="10 11">
    <name type="scientific">Acanthocheilonema viteae</name>
    <name type="common">Filarial nematode worm</name>
    <name type="synonym">Dipetalonema viteae</name>
    <dbReference type="NCBI Taxonomy" id="6277"/>
    <lineage>
        <taxon>Eukaryota</taxon>
        <taxon>Metazoa</taxon>
        <taxon>Ecdysozoa</taxon>
        <taxon>Nematoda</taxon>
        <taxon>Chromadorea</taxon>
        <taxon>Rhabditida</taxon>
        <taxon>Spirurina</taxon>
        <taxon>Spiruromorpha</taxon>
        <taxon>Filarioidea</taxon>
        <taxon>Onchocercidae</taxon>
        <taxon>Acanthocheilonema</taxon>
    </lineage>
</organism>
<sequence>MEESEDDRYPRPRGINVIHFVKERVRQIAELIQAVDNRVLVSGEVTKGPRTAIQRLPRHMRRRAMSYSIKRFPRMQRRFAISAVSASKHRQKPPSRFWRRRPRNLLLNYIRRQRKHVWLETHIWHAKRFRMIQKWGYNLPFCSYLRAFRPSHRDAMRHCVVRDVSFLHCFQIIGSSQTAIIELLRNICAPEVGPTFAFKTALDGRFEMPVMLYEPSKYPRGFIAPARFLWSKHKGPNKKKAMDFGKLRLFFPAGQTDENYTLAVWTHPSSSKNILSRFIDLLKLRKQDHTIDLIGIDEVPRSIDEWRLRNLEIKTDVYVSDEGLKLLDLSDQVIRFRLYGPKSLDIVREVLAVVEENELEDSRMKEFMSNNHWWRNKCSKLSPGELPDGFVFSLLVEDPRLTRPLKKTKPSETNGCSAKSLNIDSLPSPLNDFWNFEIRKKALEKKLTETDLQKMRNTQLKPVKTSEAKIPILLVVRNISTGTTSPFIGLDLIIPSGFGLEFWLALQYGTARSVGLKDQKFLELESSHFNFPADVPDCDAGLNEFKEEYINLQEKHIRRPHNRRMKYWSSLSIKYPFTFQFSELSHNWLENSSIEGAAYVIRDRRILQSIEKWLAGRAPMPEESVMNSAALVPISLVSTTRGRPQRFALICAPIGEDFTSVAKLWRGENAIQIIEQPRRSTLKSAFDNKENKEDQGNEIGLEDFISLDVTASEKHISLNSLFPDKEMLRKRKMKERKKEKRKKAKEAKRLKKSVENDSQTSTSKQLENNRDELEEEAVELIKYSSSCSRPIIGRVVRGDYSFVHGRGFAIGYCCLPALKLYRGVILFRNITSRYYHPARITLLKNQVDLMQMLEMVLGKRKEMQTVNLYVVGKVAEVDYITNTSFLRTTVMHWLSVKYSWSIPQIAICVIMHAIYVNGKLKGRICAYGDIDRDLYTDIIVQNHDRLMIYFQNENGEFFEAGQNINLLSSQIVSCAVGDFNGDSVPDILVSRKNPNGEKGYESTVHIFSYNAYKPVHLNATLLDELAVMDVNGDGISDVVGFLSNNSLFCQLGSAAGNFSPCEHFFKTFDNMSNIVPYERFLHSFVDINGDLSAEIIFGTKIDNRLKMHAWRRISNELWELDEALIADLPADSCSTNYFGAVLFADFDADGIVDIGLPCCADATCRKVVVINMWNHYIGAWQDFHITGLEGSDLVSKKDEGNVVFRVGDFSLDGYPDLIALVREKTQNPMILENVPCTDCISNASRRFELRTSPRLIQPADVSLGQIQLASFFDLKEDGTLDVLLEYKDADQSMAVDFIKCEDQGDTTMSDSWGHDQVGSQCQMPQTTHRALHTPFALFGLGRSPNFVDYVHIGSPRVPLAGVLYYGNQHYYLKQIVPNSRLIVVPPKGDGVHWQSRLYLTPSQKLNNAVLSADKTIVDGINISLYDTFIGGSIFALS</sequence>
<dbReference type="InterPro" id="IPR013517">
    <property type="entry name" value="FG-GAP"/>
</dbReference>
<dbReference type="GO" id="GO:0000172">
    <property type="term" value="C:ribonuclease MRP complex"/>
    <property type="evidence" value="ECO:0007669"/>
    <property type="project" value="InterPro"/>
</dbReference>
<dbReference type="Pfam" id="PF08170">
    <property type="entry name" value="POPLD"/>
    <property type="match status" value="1"/>
</dbReference>
<dbReference type="PANTHER" id="PTHR22731">
    <property type="entry name" value="RIBONUCLEASES P/MRP PROTEIN SUBUNIT POP1"/>
    <property type="match status" value="1"/>
</dbReference>
<evidence type="ECO:0000256" key="4">
    <source>
        <dbReference type="ARBA" id="ARBA00023242"/>
    </source>
</evidence>
<keyword evidence="4" id="KW-0539">Nucleus</keyword>
<dbReference type="EMBL" id="UPTC01000079">
    <property type="protein sequence ID" value="VBB26208.1"/>
    <property type="molecule type" value="Genomic_DNA"/>
</dbReference>
<feature type="region of interest" description="Disordered" evidence="5">
    <location>
        <begin position="729"/>
        <end position="770"/>
    </location>
</feature>
<dbReference type="STRING" id="6277.A0A498SCA7"/>
<feature type="domain" description="T-cell immunomodulatory protein TIP C2" evidence="9">
    <location>
        <begin position="1307"/>
        <end position="1398"/>
    </location>
</feature>
<dbReference type="GO" id="GO:0001682">
    <property type="term" value="P:tRNA 5'-leader removal"/>
    <property type="evidence" value="ECO:0007669"/>
    <property type="project" value="InterPro"/>
</dbReference>
<evidence type="ECO:0000256" key="3">
    <source>
        <dbReference type="ARBA" id="ARBA00022729"/>
    </source>
</evidence>
<evidence type="ECO:0000259" key="7">
    <source>
        <dbReference type="Pfam" id="PF08170"/>
    </source>
</evidence>
<dbReference type="InterPro" id="IPR055079">
    <property type="entry name" value="POP1_C"/>
</dbReference>
<dbReference type="GO" id="GO:0005655">
    <property type="term" value="C:nucleolar ribonuclease P complex"/>
    <property type="evidence" value="ECO:0007669"/>
    <property type="project" value="InterPro"/>
</dbReference>
<proteinExistence type="predicted"/>
<gene>
    <name evidence="10" type="ORF">NAV_LOCUS1038</name>
</gene>
<comment type="subcellular location">
    <subcellularLocation>
        <location evidence="1">Nucleus</location>
    </subcellularLocation>
</comment>
<dbReference type="InterPro" id="IPR057089">
    <property type="entry name" value="C2_TIP"/>
</dbReference>
<evidence type="ECO:0000313" key="10">
    <source>
        <dbReference type="EMBL" id="VBB26208.1"/>
    </source>
</evidence>
<feature type="domain" description="POP1 C-terminal" evidence="8">
    <location>
        <begin position="630"/>
        <end position="843"/>
    </location>
</feature>
<dbReference type="Pfam" id="PF23122">
    <property type="entry name" value="C2_ITFG1"/>
    <property type="match status" value="1"/>
</dbReference>
<keyword evidence="11" id="KW-1185">Reference proteome</keyword>
<dbReference type="InterPro" id="IPR028994">
    <property type="entry name" value="Integrin_alpha_N"/>
</dbReference>
<feature type="compositionally biased region" description="Basic residues" evidence="5">
    <location>
        <begin position="729"/>
        <end position="751"/>
    </location>
</feature>
<dbReference type="Pfam" id="PF22770">
    <property type="entry name" value="POP1_C"/>
    <property type="match status" value="1"/>
</dbReference>
<evidence type="ECO:0000256" key="1">
    <source>
        <dbReference type="ARBA" id="ARBA00004123"/>
    </source>
</evidence>
<name>A0A498SCA7_ACAVI</name>
<evidence type="ECO:0000259" key="9">
    <source>
        <dbReference type="Pfam" id="PF23122"/>
    </source>
</evidence>
<evidence type="ECO:0000313" key="11">
    <source>
        <dbReference type="Proteomes" id="UP000276991"/>
    </source>
</evidence>
<feature type="compositionally biased region" description="Polar residues" evidence="5">
    <location>
        <begin position="756"/>
        <end position="766"/>
    </location>
</feature>
<feature type="domain" description="Pop1 N-terminal" evidence="6">
    <location>
        <begin position="107"/>
        <end position="173"/>
    </location>
</feature>
<dbReference type="InterPro" id="IPR009723">
    <property type="entry name" value="Pop1_N"/>
</dbReference>
<accession>A0A498SCA7</accession>
<keyword evidence="2" id="KW-0819">tRNA processing</keyword>
<dbReference type="InterPro" id="IPR012590">
    <property type="entry name" value="POPLD_dom"/>
</dbReference>
<dbReference type="Pfam" id="PF06978">
    <property type="entry name" value="POP1_N"/>
    <property type="match status" value="1"/>
</dbReference>
<evidence type="ECO:0000259" key="6">
    <source>
        <dbReference type="Pfam" id="PF06978"/>
    </source>
</evidence>
<evidence type="ECO:0000256" key="5">
    <source>
        <dbReference type="SAM" id="MobiDB-lite"/>
    </source>
</evidence>
<keyword evidence="3" id="KW-0732">Signal</keyword>
<dbReference type="Proteomes" id="UP000276991">
    <property type="component" value="Unassembled WGS sequence"/>
</dbReference>
<dbReference type="PANTHER" id="PTHR22731:SF3">
    <property type="entry name" value="RIBONUCLEASES P_MRP PROTEIN SUBUNIT POP1"/>
    <property type="match status" value="1"/>
</dbReference>